<dbReference type="RefSeq" id="WP_158686936.1">
    <property type="nucleotide sequence ID" value="NZ_CP025012.1"/>
</dbReference>
<proteinExistence type="predicted"/>
<accession>A0A2K9Z5S2</accession>
<dbReference type="AlphaFoldDB" id="A0A2K9Z5S2"/>
<name>A0A2K9Z5S2_RHILE</name>
<reference evidence="1 2" key="1">
    <citation type="submission" date="2017-11" db="EMBL/GenBank/DDBJ databases">
        <title>Complete genome of Rhizobium leguminosarum Norway, an ineffective micro-symbiont.</title>
        <authorList>
            <person name="Hoffrichter A."/>
            <person name="Liang J."/>
            <person name="Brachmann A."/>
            <person name="Marin M."/>
        </authorList>
    </citation>
    <scope>NUCLEOTIDE SEQUENCE [LARGE SCALE GENOMIC DNA]</scope>
    <source>
        <strain evidence="1 2">Norway</strain>
    </source>
</reference>
<dbReference type="EMBL" id="CP025012">
    <property type="protein sequence ID" value="AUW43595.1"/>
    <property type="molecule type" value="Genomic_DNA"/>
</dbReference>
<evidence type="ECO:0000313" key="1">
    <source>
        <dbReference type="EMBL" id="AUW43595.1"/>
    </source>
</evidence>
<protein>
    <submittedName>
        <fullName evidence="1">Uncharacterized protein</fullName>
    </submittedName>
</protein>
<gene>
    <name evidence="1" type="ORF">CUJ84_Chr003256</name>
</gene>
<organism evidence="1 2">
    <name type="scientific">Rhizobium leguminosarum</name>
    <dbReference type="NCBI Taxonomy" id="384"/>
    <lineage>
        <taxon>Bacteria</taxon>
        <taxon>Pseudomonadati</taxon>
        <taxon>Pseudomonadota</taxon>
        <taxon>Alphaproteobacteria</taxon>
        <taxon>Hyphomicrobiales</taxon>
        <taxon>Rhizobiaceae</taxon>
        <taxon>Rhizobium/Agrobacterium group</taxon>
        <taxon>Rhizobium</taxon>
    </lineage>
</organism>
<dbReference type="Proteomes" id="UP000238523">
    <property type="component" value="Chromosome"/>
</dbReference>
<evidence type="ECO:0000313" key="2">
    <source>
        <dbReference type="Proteomes" id="UP000238523"/>
    </source>
</evidence>
<sequence>MSQTVQEIIAIWATMFTMVIEFYDPKLAMATDQDRQAMPFKGKSFSKPPPDWRIYMARLRSNEEADWYHTGGWVQFEEDKLDDRFLFTRIHFGTVGLIVVRLPGQDQATYPGLDEDCHQLGLHRIWPSQLGMIEFGRGLTATQFLSIAWDMRQTLLDIINDVAGDTADSL</sequence>